<dbReference type="PROSITE" id="PS51257">
    <property type="entry name" value="PROKAR_LIPOPROTEIN"/>
    <property type="match status" value="1"/>
</dbReference>
<keyword evidence="1" id="KW-1133">Transmembrane helix</keyword>
<proteinExistence type="predicted"/>
<evidence type="ECO:0000256" key="1">
    <source>
        <dbReference type="SAM" id="Phobius"/>
    </source>
</evidence>
<feature type="transmembrane region" description="Helical" evidence="1">
    <location>
        <begin position="53"/>
        <end position="72"/>
    </location>
</feature>
<dbReference type="AlphaFoldDB" id="A0A7S0IZS2"/>
<gene>
    <name evidence="2" type="ORF">CLEP1334_LOCUS12138</name>
</gene>
<sequence>MRATIASVTGYSETAPVSLQTSTASCSSLTILNPLRPPASICEVAMAARNVRIVFLFILIAMLQPLRAMLVLERIKLLIDDIKASREWIQTVRPVWAFMSRAEAAKAMEGECDPAQLPEGVIDLLDEIMAEDPTIIHVSVIFDPAWAPETIARLEEQMAKETEEKGVQWENFVKPFMPYWKQYMGPWLCHIVEVSDRLALDCPEEAPGVATRKSV</sequence>
<keyword evidence="1" id="KW-0812">Transmembrane</keyword>
<dbReference type="EMBL" id="HBER01024198">
    <property type="protein sequence ID" value="CAD8536856.1"/>
    <property type="molecule type" value="Transcribed_RNA"/>
</dbReference>
<protein>
    <submittedName>
        <fullName evidence="2">Uncharacterized protein</fullName>
    </submittedName>
</protein>
<name>A0A7S0IZS2_9EUKA</name>
<accession>A0A7S0IZS2</accession>
<organism evidence="2">
    <name type="scientific">Calcidiscus leptoporus</name>
    <dbReference type="NCBI Taxonomy" id="127549"/>
    <lineage>
        <taxon>Eukaryota</taxon>
        <taxon>Haptista</taxon>
        <taxon>Haptophyta</taxon>
        <taxon>Prymnesiophyceae</taxon>
        <taxon>Coccolithales</taxon>
        <taxon>Calcidiscaceae</taxon>
        <taxon>Calcidiscus</taxon>
    </lineage>
</organism>
<keyword evidence="1" id="KW-0472">Membrane</keyword>
<reference evidence="2" key="1">
    <citation type="submission" date="2021-01" db="EMBL/GenBank/DDBJ databases">
        <authorList>
            <person name="Corre E."/>
            <person name="Pelletier E."/>
            <person name="Niang G."/>
            <person name="Scheremetjew M."/>
            <person name="Finn R."/>
            <person name="Kale V."/>
            <person name="Holt S."/>
            <person name="Cochrane G."/>
            <person name="Meng A."/>
            <person name="Brown T."/>
            <person name="Cohen L."/>
        </authorList>
    </citation>
    <scope>NUCLEOTIDE SEQUENCE</scope>
    <source>
        <strain evidence="2">RCC1130</strain>
    </source>
</reference>
<evidence type="ECO:0000313" key="2">
    <source>
        <dbReference type="EMBL" id="CAD8536856.1"/>
    </source>
</evidence>